<keyword evidence="7" id="KW-1185">Reference proteome</keyword>
<dbReference type="InterPro" id="IPR029033">
    <property type="entry name" value="His_PPase_superfam"/>
</dbReference>
<protein>
    <submittedName>
        <fullName evidence="6">Aste57867_21261 protein</fullName>
    </submittedName>
</protein>
<dbReference type="PROSITE" id="PS00778">
    <property type="entry name" value="HIS_ACID_PHOSPHAT_2"/>
    <property type="match status" value="1"/>
</dbReference>
<keyword evidence="4" id="KW-0732">Signal</keyword>
<dbReference type="PANTHER" id="PTHR11567:SF110">
    <property type="entry name" value="2-PHOSPHOXYLOSE PHOSPHATASE 1"/>
    <property type="match status" value="1"/>
</dbReference>
<dbReference type="InterPro" id="IPR000560">
    <property type="entry name" value="His_Pase_clade-2"/>
</dbReference>
<dbReference type="OrthoDB" id="10257284at2759"/>
<dbReference type="InterPro" id="IPR050645">
    <property type="entry name" value="Histidine_acid_phosphatase"/>
</dbReference>
<evidence type="ECO:0000313" key="5">
    <source>
        <dbReference type="EMBL" id="KAF0686969.1"/>
    </source>
</evidence>
<dbReference type="SUPFAM" id="SSF53254">
    <property type="entry name" value="Phosphoglycerate mutase-like"/>
    <property type="match status" value="1"/>
</dbReference>
<keyword evidence="3" id="KW-1133">Transmembrane helix</keyword>
<keyword evidence="3" id="KW-0472">Membrane</keyword>
<keyword evidence="3" id="KW-0812">Transmembrane</keyword>
<dbReference type="Pfam" id="PF00328">
    <property type="entry name" value="His_Phos_2"/>
    <property type="match status" value="1"/>
</dbReference>
<reference evidence="5" key="2">
    <citation type="submission" date="2019-06" db="EMBL/GenBank/DDBJ databases">
        <title>Genomics analysis of Aphanomyces spp. identifies a new class of oomycete effector associated with host adaptation.</title>
        <authorList>
            <person name="Gaulin E."/>
        </authorList>
    </citation>
    <scope>NUCLEOTIDE SEQUENCE</scope>
    <source>
        <strain evidence="5">CBS 578.67</strain>
    </source>
</reference>
<evidence type="ECO:0000313" key="6">
    <source>
        <dbReference type="EMBL" id="VFT97933.1"/>
    </source>
</evidence>
<dbReference type="Proteomes" id="UP000332933">
    <property type="component" value="Unassembled WGS sequence"/>
</dbReference>
<keyword evidence="2" id="KW-0378">Hydrolase</keyword>
<feature type="signal peptide" evidence="4">
    <location>
        <begin position="1"/>
        <end position="15"/>
    </location>
</feature>
<evidence type="ECO:0000256" key="3">
    <source>
        <dbReference type="SAM" id="Phobius"/>
    </source>
</evidence>
<dbReference type="EMBL" id="VJMH01006965">
    <property type="protein sequence ID" value="KAF0686969.1"/>
    <property type="molecule type" value="Genomic_DNA"/>
</dbReference>
<name>A0A485LIC2_9STRA</name>
<feature type="chain" id="PRO_5036116520" evidence="4">
    <location>
        <begin position="16"/>
        <end position="470"/>
    </location>
</feature>
<dbReference type="Gene3D" id="3.40.50.1240">
    <property type="entry name" value="Phosphoglycerate mutase-like"/>
    <property type="match status" value="1"/>
</dbReference>
<comment type="similarity">
    <text evidence="1">Belongs to the histidine acid phosphatase family.</text>
</comment>
<proteinExistence type="inferred from homology"/>
<dbReference type="PROSITE" id="PS00616">
    <property type="entry name" value="HIS_ACID_PHOSPHAT_1"/>
    <property type="match status" value="1"/>
</dbReference>
<sequence>MRAVVTLALVHGAASQLYPAYCGKDMNLNTIQPLKDDARAAQLVQVQLVVRHGARAPCFADKCWKEYDEEWNCNAREIVRPQFGRADEALDTLEFSKVFTAAHNIRRGNCSLGQLIDQGFRQEVENAKSVAASICMRDTWSRNFKKAYIGAANGLFGATESVDLTNTADIYFESSDIPRTLQSGQIIAEALFPSQARGKAVPWHTQDLAVSTYFPNAAMCPALAHLNKQWSDSPEFYAWKTNPANLELDLALDEKLVTYSPASLYDCLMTSKCTDRPIPFSDELFDLIVKREETTAIMQYLYEDRNIAKLGMKAFLESIVRRLQAATSATTRPLRLALYGAHDTTIMALLAALGGEAWLKEWAPYASHVIFELYRLTATQDYAVRILYQGQPLLLGNCTSELCPLDNLAKLVATMPDCDLPALAVNNIVVKHVPMMLMLVFGIALGGAVGFIISRRYFQRQKEYPYQRLD</sequence>
<accession>A0A485LIC2</accession>
<evidence type="ECO:0000313" key="7">
    <source>
        <dbReference type="Proteomes" id="UP000332933"/>
    </source>
</evidence>
<evidence type="ECO:0000256" key="4">
    <source>
        <dbReference type="SAM" id="SignalP"/>
    </source>
</evidence>
<feature type="transmembrane region" description="Helical" evidence="3">
    <location>
        <begin position="433"/>
        <end position="453"/>
    </location>
</feature>
<reference evidence="6 7" key="1">
    <citation type="submission" date="2019-03" db="EMBL/GenBank/DDBJ databases">
        <authorList>
            <person name="Gaulin E."/>
            <person name="Dumas B."/>
        </authorList>
    </citation>
    <scope>NUCLEOTIDE SEQUENCE [LARGE SCALE GENOMIC DNA]</scope>
    <source>
        <strain evidence="6">CBS 568.67</strain>
    </source>
</reference>
<dbReference type="InterPro" id="IPR033379">
    <property type="entry name" value="Acid_Pase_AS"/>
</dbReference>
<organism evidence="6 7">
    <name type="scientific">Aphanomyces stellatus</name>
    <dbReference type="NCBI Taxonomy" id="120398"/>
    <lineage>
        <taxon>Eukaryota</taxon>
        <taxon>Sar</taxon>
        <taxon>Stramenopiles</taxon>
        <taxon>Oomycota</taxon>
        <taxon>Saprolegniomycetes</taxon>
        <taxon>Saprolegniales</taxon>
        <taxon>Verrucalvaceae</taxon>
        <taxon>Aphanomyces</taxon>
    </lineage>
</organism>
<evidence type="ECO:0000256" key="2">
    <source>
        <dbReference type="ARBA" id="ARBA00022801"/>
    </source>
</evidence>
<dbReference type="CDD" id="cd07061">
    <property type="entry name" value="HP_HAP_like"/>
    <property type="match status" value="1"/>
</dbReference>
<gene>
    <name evidence="6" type="primary">Aste57867_21261</name>
    <name evidence="5" type="ORF">As57867_021192</name>
    <name evidence="6" type="ORF">ASTE57867_21261</name>
</gene>
<dbReference type="AlphaFoldDB" id="A0A485LIC2"/>
<dbReference type="PANTHER" id="PTHR11567">
    <property type="entry name" value="ACID PHOSPHATASE-RELATED"/>
    <property type="match status" value="1"/>
</dbReference>
<dbReference type="GO" id="GO:0016791">
    <property type="term" value="F:phosphatase activity"/>
    <property type="evidence" value="ECO:0007669"/>
    <property type="project" value="TreeGrafter"/>
</dbReference>
<dbReference type="EMBL" id="CAADRA010006991">
    <property type="protein sequence ID" value="VFT97933.1"/>
    <property type="molecule type" value="Genomic_DNA"/>
</dbReference>
<evidence type="ECO:0000256" key="1">
    <source>
        <dbReference type="ARBA" id="ARBA00005375"/>
    </source>
</evidence>